<dbReference type="InterPro" id="IPR008969">
    <property type="entry name" value="CarboxyPept-like_regulatory"/>
</dbReference>
<reference evidence="10" key="1">
    <citation type="journal article" date="2019" name="Int. J. Syst. Evol. Microbiol.">
        <title>The Global Catalogue of Microorganisms (GCM) 10K type strain sequencing project: providing services to taxonomists for standard genome sequencing and annotation.</title>
        <authorList>
            <consortium name="The Broad Institute Genomics Platform"/>
            <consortium name="The Broad Institute Genome Sequencing Center for Infectious Disease"/>
            <person name="Wu L."/>
            <person name="Ma J."/>
        </authorList>
    </citation>
    <scope>NUCLEOTIDE SEQUENCE [LARGE SCALE GENOMIC DNA]</scope>
    <source>
        <strain evidence="10">CGMCC 1.15407</strain>
    </source>
</reference>
<evidence type="ECO:0000256" key="3">
    <source>
        <dbReference type="ARBA" id="ARBA00022452"/>
    </source>
</evidence>
<keyword evidence="5 7" id="KW-0472">Membrane</keyword>
<comment type="caution">
    <text evidence="9">The sequence shown here is derived from an EMBL/GenBank/DDBJ whole genome shotgun (WGS) entry which is preliminary data.</text>
</comment>
<protein>
    <submittedName>
        <fullName evidence="9">SusC/RagA family TonB-linked outer membrane protein</fullName>
    </submittedName>
</protein>
<dbReference type="Pfam" id="PF13715">
    <property type="entry name" value="CarbopepD_reg_2"/>
    <property type="match status" value="1"/>
</dbReference>
<keyword evidence="3 7" id="KW-1134">Transmembrane beta strand</keyword>
<evidence type="ECO:0000313" key="10">
    <source>
        <dbReference type="Proteomes" id="UP000647339"/>
    </source>
</evidence>
<comment type="subcellular location">
    <subcellularLocation>
        <location evidence="1 7">Cell outer membrane</location>
        <topology evidence="1 7">Multi-pass membrane protein</topology>
    </subcellularLocation>
</comment>
<dbReference type="InterPro" id="IPR023997">
    <property type="entry name" value="TonB-dep_OMP_SusC/RagA_CS"/>
</dbReference>
<dbReference type="Proteomes" id="UP000647339">
    <property type="component" value="Unassembled WGS sequence"/>
</dbReference>
<dbReference type="NCBIfam" id="TIGR04057">
    <property type="entry name" value="SusC_RagA_signa"/>
    <property type="match status" value="1"/>
</dbReference>
<evidence type="ECO:0000256" key="4">
    <source>
        <dbReference type="ARBA" id="ARBA00022692"/>
    </source>
</evidence>
<evidence type="ECO:0000256" key="5">
    <source>
        <dbReference type="ARBA" id="ARBA00023136"/>
    </source>
</evidence>
<keyword evidence="2 7" id="KW-0813">Transport</keyword>
<proteinExistence type="inferred from homology"/>
<evidence type="ECO:0000256" key="6">
    <source>
        <dbReference type="ARBA" id="ARBA00023237"/>
    </source>
</evidence>
<dbReference type="InterPro" id="IPR036942">
    <property type="entry name" value="Beta-barrel_TonB_sf"/>
</dbReference>
<keyword evidence="10" id="KW-1185">Reference proteome</keyword>
<dbReference type="InterPro" id="IPR037066">
    <property type="entry name" value="Plug_dom_sf"/>
</dbReference>
<accession>A0ABQ1VCY3</accession>
<name>A0ABQ1VCY3_9BACT</name>
<dbReference type="Pfam" id="PF07715">
    <property type="entry name" value="Plug"/>
    <property type="match status" value="1"/>
</dbReference>
<evidence type="ECO:0000256" key="2">
    <source>
        <dbReference type="ARBA" id="ARBA00022448"/>
    </source>
</evidence>
<dbReference type="InterPro" id="IPR039426">
    <property type="entry name" value="TonB-dep_rcpt-like"/>
</dbReference>
<dbReference type="Gene3D" id="2.40.170.20">
    <property type="entry name" value="TonB-dependent receptor, beta-barrel domain"/>
    <property type="match status" value="1"/>
</dbReference>
<evidence type="ECO:0000256" key="7">
    <source>
        <dbReference type="PROSITE-ProRule" id="PRU01360"/>
    </source>
</evidence>
<dbReference type="NCBIfam" id="TIGR04056">
    <property type="entry name" value="OMP_RagA_SusC"/>
    <property type="match status" value="1"/>
</dbReference>
<comment type="similarity">
    <text evidence="7">Belongs to the TonB-dependent receptor family.</text>
</comment>
<gene>
    <name evidence="9" type="ORF">GCM10011339_42390</name>
</gene>
<dbReference type="Gene3D" id="2.60.40.1120">
    <property type="entry name" value="Carboxypeptidase-like, regulatory domain"/>
    <property type="match status" value="1"/>
</dbReference>
<organism evidence="9 10">
    <name type="scientific">Echinicola rosea</name>
    <dbReference type="NCBI Taxonomy" id="1807691"/>
    <lineage>
        <taxon>Bacteria</taxon>
        <taxon>Pseudomonadati</taxon>
        <taxon>Bacteroidota</taxon>
        <taxon>Cytophagia</taxon>
        <taxon>Cytophagales</taxon>
        <taxon>Cyclobacteriaceae</taxon>
        <taxon>Echinicola</taxon>
    </lineage>
</organism>
<feature type="domain" description="TonB-dependent receptor plug" evidence="8">
    <location>
        <begin position="160"/>
        <end position="286"/>
    </location>
</feature>
<evidence type="ECO:0000313" key="9">
    <source>
        <dbReference type="EMBL" id="GGF49301.1"/>
    </source>
</evidence>
<keyword evidence="4 7" id="KW-0812">Transmembrane</keyword>
<keyword evidence="6 7" id="KW-0998">Cell outer membrane</keyword>
<dbReference type="SUPFAM" id="SSF56935">
    <property type="entry name" value="Porins"/>
    <property type="match status" value="1"/>
</dbReference>
<dbReference type="PROSITE" id="PS52016">
    <property type="entry name" value="TONB_DEPENDENT_REC_3"/>
    <property type="match status" value="1"/>
</dbReference>
<sequence>MYYLIEVCNYSCSYDQITLKPEIMKSINVILIGLALGLTYQDGYALSKTNTPTIESKANEYRDVKTTSFEVTGTVVDEEGLPLPGATVVEKNTSNGTVTDLDGNFSLTVQDDQQVIVVSFVGFESKEIPLNGKSNFNVILSSDTESLEEVVVVGYGSVKKSDLTGSVASVSSEELNKTPISSLDQGLQGRVAGVEITQNSGAPGGATSVKIRGGNSLSTSNEPLYVIDGFPIVAGGSAPGSTTAQNSAGGQLNPLSTINPNDIASIEVLKDASATSIYGARGANGVILITTKKGEKGKTKINYNAYYGVQEVTKKLDMMNAEEFLALNNEINPGALDGITYHDTDWQDVIFRNAPIQNHQLSFAGGSEKTVYNLSFNYFDQQGIIENSDFERISSRLNLENELQDRVKIGINLNYNYVVSNGAITGTTYESENMGTVTAALFAPPIFAPYTDQGDYTYFGDINANFELQANPLAMTQVLNRSTNTRLLSNFYVHVDIAKGLTYRGNIGVDVFHDRKDTYTGTDVPMGRINSGVAGIGNLDQNSLIHESVLNYSKKIGEAHDFNITGVFSTQRYTGVSSLAGGSELSTDLLVNNNLGLVSNRNISSNKNSWRLDSWTARVNYILLDKYLLTLTGRADGSSRFGQNNKWGFFPSAALAWRVKEEDFLMDSELISDLKLRVSYGVTGNANIPLYQSFPRLTSGSNYNFGNELNIGISPTGVANPDIKWERTNQADVGMDVGLWNNQLMLTFDYYHKRTEDLLISRRIPSSSGFNTIFGNFGEIENKGFELGLNAVVIDSQLNWEVSANYSRNRNKILKITGEVDEVIPTGDGGVGAFANGSLLKVGYPVGTFYGYVWDGVWQESDDIANSHMPSAQPGDARYADINGDGAFSAADRQIIGDPNPDFIFGITNNFRYKAFDLSIFVQGNMGNDVFFNRRMQLESAVFGTNQLAEVVNHWSSENPSNEYIRPSQSGRLLQSSRYIEDGSFIRLKNIQLGYTFEVSQIDWLSRLRLYTSLTNLVTWTDYSGYDPELNTTGVNNVTNFGIDRDPYPRAKSYLLGVQVSF</sequence>
<dbReference type="InterPro" id="IPR012910">
    <property type="entry name" value="Plug_dom"/>
</dbReference>
<evidence type="ECO:0000256" key="1">
    <source>
        <dbReference type="ARBA" id="ARBA00004571"/>
    </source>
</evidence>
<dbReference type="InterPro" id="IPR023996">
    <property type="entry name" value="TonB-dep_OMP_SusC/RagA"/>
</dbReference>
<dbReference type="Gene3D" id="2.170.130.10">
    <property type="entry name" value="TonB-dependent receptor, plug domain"/>
    <property type="match status" value="1"/>
</dbReference>
<dbReference type="SUPFAM" id="SSF49464">
    <property type="entry name" value="Carboxypeptidase regulatory domain-like"/>
    <property type="match status" value="1"/>
</dbReference>
<dbReference type="EMBL" id="BMIU01000031">
    <property type="protein sequence ID" value="GGF49301.1"/>
    <property type="molecule type" value="Genomic_DNA"/>
</dbReference>
<evidence type="ECO:0000259" key="8">
    <source>
        <dbReference type="Pfam" id="PF07715"/>
    </source>
</evidence>